<comment type="caution">
    <text evidence="1">The sequence shown here is derived from an EMBL/GenBank/DDBJ whole genome shotgun (WGS) entry which is preliminary data.</text>
</comment>
<dbReference type="RefSeq" id="WP_246971869.1">
    <property type="nucleotide sequence ID" value="NZ_CP095397.1"/>
</dbReference>
<organism evidence="1 2">
    <name type="scientific">Natribaculum luteum</name>
    <dbReference type="NCBI Taxonomy" id="1586232"/>
    <lineage>
        <taxon>Archaea</taxon>
        <taxon>Methanobacteriati</taxon>
        <taxon>Methanobacteriota</taxon>
        <taxon>Stenosarchaea group</taxon>
        <taxon>Halobacteria</taxon>
        <taxon>Halobacteriales</taxon>
        <taxon>Natrialbaceae</taxon>
        <taxon>Natribaculum</taxon>
    </lineage>
</organism>
<reference evidence="1 2" key="1">
    <citation type="journal article" date="2014" name="Int. J. Syst. Evol. Microbiol.">
        <title>Complete genome sequence of Corynebacterium casei LMG S-19264T (=DSM 44701T), isolated from a smear-ripened cheese.</title>
        <authorList>
            <consortium name="US DOE Joint Genome Institute (JGI-PGF)"/>
            <person name="Walter F."/>
            <person name="Albersmeier A."/>
            <person name="Kalinowski J."/>
            <person name="Ruckert C."/>
        </authorList>
    </citation>
    <scope>NUCLEOTIDE SEQUENCE [LARGE SCALE GENOMIC DNA]</scope>
    <source>
        <strain evidence="1 2">IBRC-M 10912</strain>
    </source>
</reference>
<evidence type="ECO:0000313" key="2">
    <source>
        <dbReference type="Proteomes" id="UP001595821"/>
    </source>
</evidence>
<name>A0ABD5P1C8_9EURY</name>
<dbReference type="Pfam" id="PF20127">
    <property type="entry name" value="DUF6517"/>
    <property type="match status" value="1"/>
</dbReference>
<dbReference type="InterPro" id="IPR045396">
    <property type="entry name" value="DUF6517"/>
</dbReference>
<gene>
    <name evidence="1" type="ORF">ACFOZ7_14405</name>
</gene>
<evidence type="ECO:0000313" key="1">
    <source>
        <dbReference type="EMBL" id="MFC4248110.1"/>
    </source>
</evidence>
<dbReference type="Proteomes" id="UP001595821">
    <property type="component" value="Unassembled WGS sequence"/>
</dbReference>
<proteinExistence type="predicted"/>
<protein>
    <submittedName>
        <fullName evidence="1">Uncharacterized protein</fullName>
    </submittedName>
</protein>
<dbReference type="EMBL" id="JBHSDJ010000115">
    <property type="protein sequence ID" value="MFC4248110.1"/>
    <property type="molecule type" value="Genomic_DNA"/>
</dbReference>
<dbReference type="GeneID" id="71852649"/>
<accession>A0ABD5P1C8</accession>
<sequence length="209" mass="22305">MPIELPPAHRETWRVVGTRTQKSRLGLVSTTSQTTLYEHVPTADALEALDTDGVEIPVRSLFAIDLSIRPSLTSLGVAPGTVLGMAASKAKGQFVESVEGDGLIVEGERESTRFERADGTTGKRYVLETACPVDPALSSDDAEAITAETHVAVWPTETDYGMAGGTLPLEAPAELEADLAVDPERDRKTILEVVRTLEIGSESDDGDES</sequence>
<dbReference type="AlphaFoldDB" id="A0ABD5P1C8"/>